<dbReference type="InterPro" id="IPR050188">
    <property type="entry name" value="RluA_PseudoU_synthase"/>
</dbReference>
<dbReference type="EMBL" id="MGGD01000006">
    <property type="protein sequence ID" value="OGM21584.1"/>
    <property type="molecule type" value="Genomic_DNA"/>
</dbReference>
<evidence type="ECO:0000259" key="4">
    <source>
        <dbReference type="Pfam" id="PF00849"/>
    </source>
</evidence>
<dbReference type="AlphaFoldDB" id="A0A1F7Y2N9"/>
<dbReference type="InterPro" id="IPR006224">
    <property type="entry name" value="PsdUridine_synth_RluA-like_CS"/>
</dbReference>
<sequence>MDPKIIFEDESIIILDKPSGWIVNEATTTGRIPVIQKWLKNNFDYPLTNNREYRNGIVHRLDKETSGALMVAKTRESFENLQKQFKERKVQKKYIALVHGSIESPEGEIKAPLGRLPWRRERFGVLPGGKDAVTIYKTLEHFKLKSDQHSFFTLAEFYPKTGRTHQIRIHAKYIGHPICSDEFYAGRKTSRRDKKWCPRLFLHASELSFIHPTEKNKLKFTSKLPKDLIQVLDSLEKIASTT</sequence>
<name>A0A1F7Y2N9_9BACT</name>
<dbReference type="CDD" id="cd02869">
    <property type="entry name" value="PseudoU_synth_RluA_like"/>
    <property type="match status" value="1"/>
</dbReference>
<dbReference type="InterPro" id="IPR020103">
    <property type="entry name" value="PsdUridine_synth_cat_dom_sf"/>
</dbReference>
<feature type="domain" description="Pseudouridine synthase RsuA/RluA-like" evidence="4">
    <location>
        <begin position="12"/>
        <end position="171"/>
    </location>
</feature>
<dbReference type="SUPFAM" id="SSF55120">
    <property type="entry name" value="Pseudouridine synthase"/>
    <property type="match status" value="1"/>
</dbReference>
<evidence type="ECO:0000256" key="2">
    <source>
        <dbReference type="PIRSR" id="PIRSR606225-1"/>
    </source>
</evidence>
<dbReference type="InterPro" id="IPR006225">
    <property type="entry name" value="PsdUridine_synth_RluC/D"/>
</dbReference>
<comment type="catalytic activity">
    <reaction evidence="3">
        <text>a uridine in RNA = a pseudouridine in RNA</text>
        <dbReference type="Rhea" id="RHEA:48348"/>
        <dbReference type="Rhea" id="RHEA-COMP:12068"/>
        <dbReference type="Rhea" id="RHEA-COMP:12069"/>
        <dbReference type="ChEBI" id="CHEBI:65314"/>
        <dbReference type="ChEBI" id="CHEBI:65315"/>
    </reaction>
</comment>
<dbReference type="InterPro" id="IPR006145">
    <property type="entry name" value="PsdUridine_synth_RsuA/RluA"/>
</dbReference>
<dbReference type="PANTHER" id="PTHR21600:SF87">
    <property type="entry name" value="RNA PSEUDOURIDYLATE SYNTHASE DOMAIN-CONTAINING PROTEIN 1"/>
    <property type="match status" value="1"/>
</dbReference>
<organism evidence="5 6">
    <name type="scientific">Candidatus Woesebacteria bacterium RIFCSPHIGHO2_01_FULL_38_26b</name>
    <dbReference type="NCBI Taxonomy" id="1802491"/>
    <lineage>
        <taxon>Bacteria</taxon>
        <taxon>Candidatus Woeseibacteriota</taxon>
    </lineage>
</organism>
<accession>A0A1F7Y2N9</accession>
<feature type="active site" evidence="2">
    <location>
        <position position="62"/>
    </location>
</feature>
<dbReference type="EC" id="5.4.99.-" evidence="3"/>
<comment type="function">
    <text evidence="3">Responsible for synthesis of pseudouridine from uracil.</text>
</comment>
<dbReference type="Proteomes" id="UP000176741">
    <property type="component" value="Unassembled WGS sequence"/>
</dbReference>
<dbReference type="NCBIfam" id="TIGR00005">
    <property type="entry name" value="rluA_subfam"/>
    <property type="match status" value="1"/>
</dbReference>
<dbReference type="GO" id="GO:0009982">
    <property type="term" value="F:pseudouridine synthase activity"/>
    <property type="evidence" value="ECO:0007669"/>
    <property type="project" value="InterPro"/>
</dbReference>
<dbReference type="PANTHER" id="PTHR21600">
    <property type="entry name" value="MITOCHONDRIAL RNA PSEUDOURIDINE SYNTHASE"/>
    <property type="match status" value="1"/>
</dbReference>
<protein>
    <recommendedName>
        <fullName evidence="3">Pseudouridine synthase</fullName>
        <ecNumber evidence="3">5.4.99.-</ecNumber>
    </recommendedName>
</protein>
<evidence type="ECO:0000256" key="1">
    <source>
        <dbReference type="ARBA" id="ARBA00010876"/>
    </source>
</evidence>
<dbReference type="GO" id="GO:0140098">
    <property type="term" value="F:catalytic activity, acting on RNA"/>
    <property type="evidence" value="ECO:0007669"/>
    <property type="project" value="UniProtKB-ARBA"/>
</dbReference>
<evidence type="ECO:0000313" key="5">
    <source>
        <dbReference type="EMBL" id="OGM21584.1"/>
    </source>
</evidence>
<reference evidence="5 6" key="1">
    <citation type="journal article" date="2016" name="Nat. Commun.">
        <title>Thousands of microbial genomes shed light on interconnected biogeochemical processes in an aquifer system.</title>
        <authorList>
            <person name="Anantharaman K."/>
            <person name="Brown C.T."/>
            <person name="Hug L.A."/>
            <person name="Sharon I."/>
            <person name="Castelle C.J."/>
            <person name="Probst A.J."/>
            <person name="Thomas B.C."/>
            <person name="Singh A."/>
            <person name="Wilkins M.J."/>
            <person name="Karaoz U."/>
            <person name="Brodie E.L."/>
            <person name="Williams K.H."/>
            <person name="Hubbard S.S."/>
            <person name="Banfield J.F."/>
        </authorList>
    </citation>
    <scope>NUCLEOTIDE SEQUENCE [LARGE SCALE GENOMIC DNA]</scope>
</reference>
<dbReference type="GO" id="GO:0003723">
    <property type="term" value="F:RNA binding"/>
    <property type="evidence" value="ECO:0007669"/>
    <property type="project" value="InterPro"/>
</dbReference>
<comment type="caution">
    <text evidence="5">The sequence shown here is derived from an EMBL/GenBank/DDBJ whole genome shotgun (WGS) entry which is preliminary data.</text>
</comment>
<evidence type="ECO:0000256" key="3">
    <source>
        <dbReference type="RuleBase" id="RU362028"/>
    </source>
</evidence>
<gene>
    <name evidence="5" type="ORF">A2771_01195</name>
</gene>
<dbReference type="Gene3D" id="3.30.2350.10">
    <property type="entry name" value="Pseudouridine synthase"/>
    <property type="match status" value="1"/>
</dbReference>
<keyword evidence="3" id="KW-0413">Isomerase</keyword>
<dbReference type="Pfam" id="PF00849">
    <property type="entry name" value="PseudoU_synth_2"/>
    <property type="match status" value="1"/>
</dbReference>
<evidence type="ECO:0000313" key="6">
    <source>
        <dbReference type="Proteomes" id="UP000176741"/>
    </source>
</evidence>
<comment type="similarity">
    <text evidence="1 3">Belongs to the pseudouridine synthase RluA family.</text>
</comment>
<dbReference type="GO" id="GO:0000455">
    <property type="term" value="P:enzyme-directed rRNA pseudouridine synthesis"/>
    <property type="evidence" value="ECO:0007669"/>
    <property type="project" value="TreeGrafter"/>
</dbReference>
<proteinExistence type="inferred from homology"/>
<dbReference type="PROSITE" id="PS01129">
    <property type="entry name" value="PSI_RLU"/>
    <property type="match status" value="1"/>
</dbReference>